<dbReference type="RefSeq" id="WP_341369460.1">
    <property type="nucleotide sequence ID" value="NZ_JBBPCO010000001.1"/>
</dbReference>
<dbReference type="Proteomes" id="UP001446205">
    <property type="component" value="Unassembled WGS sequence"/>
</dbReference>
<protein>
    <submittedName>
        <fullName evidence="3">Nif3-like dinuclear metal center hexameric protein</fullName>
    </submittedName>
</protein>
<sequence length="248" mass="27142">MQRDTLVSHVNEMLDISRFRDYAPNGLQVEGRESVQRIVTGVTASLAMIEAAIALQADAILVHHGYFWRNEDSRITGMKKRRIAQLLSHDINLLAYHLPLDAHPTLGNNARLGALLGVPVQTWHGEQGIIALGTLPSPMRVEALGARIQERLGREPLLLPGDGREIQMLAWCSGGAQGYFEEAIMLGADAYLTGEVSEPAFHIARESGCAFFAAGHHATEKYGIQALGEHLAGHFGLEHRFIDISNPV</sequence>
<accession>A0ABU9D602</accession>
<reference evidence="3 4" key="1">
    <citation type="submission" date="2024-04" db="EMBL/GenBank/DDBJ databases">
        <authorList>
            <person name="Abashina T."/>
            <person name="Shaikin A."/>
        </authorList>
    </citation>
    <scope>NUCLEOTIDE SEQUENCE [LARGE SCALE GENOMIC DNA]</scope>
    <source>
        <strain evidence="3 4">AAFK</strain>
    </source>
</reference>
<keyword evidence="2" id="KW-0479">Metal-binding</keyword>
<evidence type="ECO:0000256" key="1">
    <source>
        <dbReference type="ARBA" id="ARBA00006964"/>
    </source>
</evidence>
<proteinExistence type="inferred from homology"/>
<dbReference type="InterPro" id="IPR002678">
    <property type="entry name" value="DUF34/NIF3"/>
</dbReference>
<dbReference type="SUPFAM" id="SSF102705">
    <property type="entry name" value="NIF3 (NGG1p interacting factor 3)-like"/>
    <property type="match status" value="1"/>
</dbReference>
<dbReference type="PANTHER" id="PTHR13799:SF14">
    <property type="entry name" value="GTP CYCLOHYDROLASE 1 TYPE 2 HOMOLOG"/>
    <property type="match status" value="1"/>
</dbReference>
<dbReference type="InterPro" id="IPR036069">
    <property type="entry name" value="DUF34/NIF3_sf"/>
</dbReference>
<organism evidence="3 4">
    <name type="scientific">Thermithiobacillus plumbiphilus</name>
    <dbReference type="NCBI Taxonomy" id="1729899"/>
    <lineage>
        <taxon>Bacteria</taxon>
        <taxon>Pseudomonadati</taxon>
        <taxon>Pseudomonadota</taxon>
        <taxon>Acidithiobacillia</taxon>
        <taxon>Acidithiobacillales</taxon>
        <taxon>Thermithiobacillaceae</taxon>
        <taxon>Thermithiobacillus</taxon>
    </lineage>
</organism>
<evidence type="ECO:0000313" key="3">
    <source>
        <dbReference type="EMBL" id="MEK8088396.1"/>
    </source>
</evidence>
<comment type="caution">
    <text evidence="3">The sequence shown here is derived from an EMBL/GenBank/DDBJ whole genome shotgun (WGS) entry which is preliminary data.</text>
</comment>
<dbReference type="PANTHER" id="PTHR13799">
    <property type="entry name" value="NGG1 INTERACTING FACTOR 3"/>
    <property type="match status" value="1"/>
</dbReference>
<evidence type="ECO:0000256" key="2">
    <source>
        <dbReference type="ARBA" id="ARBA00022723"/>
    </source>
</evidence>
<evidence type="ECO:0000313" key="4">
    <source>
        <dbReference type="Proteomes" id="UP001446205"/>
    </source>
</evidence>
<name>A0ABU9D602_9PROT</name>
<dbReference type="NCBIfam" id="TIGR00486">
    <property type="entry name" value="YbgI_SA1388"/>
    <property type="match status" value="1"/>
</dbReference>
<gene>
    <name evidence="3" type="ORF">WOB96_01335</name>
</gene>
<dbReference type="Gene3D" id="3.40.1390.30">
    <property type="entry name" value="NIF3 (NGG1p interacting factor 3)-like"/>
    <property type="match status" value="2"/>
</dbReference>
<dbReference type="EMBL" id="JBBPCO010000001">
    <property type="protein sequence ID" value="MEK8088396.1"/>
    <property type="molecule type" value="Genomic_DNA"/>
</dbReference>
<dbReference type="Pfam" id="PF01784">
    <property type="entry name" value="DUF34_NIF3"/>
    <property type="match status" value="1"/>
</dbReference>
<keyword evidence="4" id="KW-1185">Reference proteome</keyword>
<comment type="similarity">
    <text evidence="1">Belongs to the GTP cyclohydrolase I type 2/NIF3 family.</text>
</comment>